<evidence type="ECO:0000256" key="1">
    <source>
        <dbReference type="SAM" id="MobiDB-lite"/>
    </source>
</evidence>
<name>A0A371DWU1_9APHY</name>
<feature type="region of interest" description="Disordered" evidence="1">
    <location>
        <begin position="1"/>
        <end position="26"/>
    </location>
</feature>
<protein>
    <recommendedName>
        <fullName evidence="4">DUF4419 domain-containing protein</fullName>
    </recommendedName>
</protein>
<dbReference type="STRING" id="139420.A0A371DWU1"/>
<organism evidence="2 3">
    <name type="scientific">Lentinus brumalis</name>
    <dbReference type="NCBI Taxonomy" id="2498619"/>
    <lineage>
        <taxon>Eukaryota</taxon>
        <taxon>Fungi</taxon>
        <taxon>Dikarya</taxon>
        <taxon>Basidiomycota</taxon>
        <taxon>Agaricomycotina</taxon>
        <taxon>Agaricomycetes</taxon>
        <taxon>Polyporales</taxon>
        <taxon>Polyporaceae</taxon>
        <taxon>Lentinus</taxon>
    </lineage>
</organism>
<dbReference type="InterPro" id="IPR025533">
    <property type="entry name" value="DUF4419"/>
</dbReference>
<evidence type="ECO:0008006" key="4">
    <source>
        <dbReference type="Google" id="ProtNLM"/>
    </source>
</evidence>
<accession>A0A371DWU1</accession>
<evidence type="ECO:0000313" key="2">
    <source>
        <dbReference type="EMBL" id="RDX56984.1"/>
    </source>
</evidence>
<evidence type="ECO:0000313" key="3">
    <source>
        <dbReference type="Proteomes" id="UP000256964"/>
    </source>
</evidence>
<reference evidence="2 3" key="1">
    <citation type="journal article" date="2018" name="Biotechnol. Biofuels">
        <title>Integrative visual omics of the white-rot fungus Polyporus brumalis exposes the biotechnological potential of its oxidative enzymes for delignifying raw plant biomass.</title>
        <authorList>
            <person name="Miyauchi S."/>
            <person name="Rancon A."/>
            <person name="Drula E."/>
            <person name="Hage H."/>
            <person name="Chaduli D."/>
            <person name="Favel A."/>
            <person name="Grisel S."/>
            <person name="Henrissat B."/>
            <person name="Herpoel-Gimbert I."/>
            <person name="Ruiz-Duenas F.J."/>
            <person name="Chevret D."/>
            <person name="Hainaut M."/>
            <person name="Lin J."/>
            <person name="Wang M."/>
            <person name="Pangilinan J."/>
            <person name="Lipzen A."/>
            <person name="Lesage-Meessen L."/>
            <person name="Navarro D."/>
            <person name="Riley R."/>
            <person name="Grigoriev I.V."/>
            <person name="Zhou S."/>
            <person name="Raouche S."/>
            <person name="Rosso M.N."/>
        </authorList>
    </citation>
    <scope>NUCLEOTIDE SEQUENCE [LARGE SCALE GENOMIC DNA]</scope>
    <source>
        <strain evidence="2 3">BRFM 1820</strain>
    </source>
</reference>
<proteinExistence type="predicted"/>
<dbReference type="EMBL" id="KZ857379">
    <property type="protein sequence ID" value="RDX56984.1"/>
    <property type="molecule type" value="Genomic_DNA"/>
</dbReference>
<dbReference type="Proteomes" id="UP000256964">
    <property type="component" value="Unassembled WGS sequence"/>
</dbReference>
<dbReference type="PANTHER" id="PTHR31252:SF11">
    <property type="entry name" value="DUF4419 DOMAIN-CONTAINING PROTEIN"/>
    <property type="match status" value="1"/>
</dbReference>
<dbReference type="PANTHER" id="PTHR31252">
    <property type="entry name" value="DUF4419 DOMAIN-CONTAINING PROTEIN"/>
    <property type="match status" value="1"/>
</dbReference>
<sequence length="385" mass="43350">MPVTFDVAPQKPRQYQYPRYAGPPDSSQSLLKVAYARSLQRGNQYKLRQSSVKQSDLESLVPKNNGFVYAVLQAYGGHHHLRIRPDDVWLAVLTQLSFYVNAHAEELRQYFVAHDGQKSISVEDTFGSDYASMTRQFVRLIQEMVVDSTFVEWILPDFTTTTEHDRTIGSMALMSTLKAYANYSMIITCGIPSVTLEGEKSDWEDIYRRLSRLSELGDEPAVWAGMLRPIIRRFISAFDGEPDVAFWNHVADLDACCGQDDWSGWITAFCVWSPKGKWMPRTPASETVSRGIPQDGPEGSVRERVARGITQYTLDGVEYFTIEARDIPAGYSEVDITINHTDCTMIAGHLAFALSSNVPGGQLDTLSPSAHWFVVEKQEVVDKKK</sequence>
<keyword evidence="3" id="KW-1185">Reference proteome</keyword>
<gene>
    <name evidence="2" type="ORF">OH76DRAFT_1394724</name>
</gene>
<dbReference type="AlphaFoldDB" id="A0A371DWU1"/>
<dbReference type="Pfam" id="PF14388">
    <property type="entry name" value="DUF4419"/>
    <property type="match status" value="1"/>
</dbReference>
<dbReference type="OrthoDB" id="9978173at2759"/>